<sequence length="100" mass="11365">MLNKAMALFFFSNADLNIEDPTFKSISGHEINENTPAYGKSHQSCCTTHFLLWASFLSLKELANNMRMTKEALLMLFLNPTARGEDLQETRAMNFSIIET</sequence>
<evidence type="ECO:0000313" key="2">
    <source>
        <dbReference type="Proteomes" id="UP000827872"/>
    </source>
</evidence>
<protein>
    <submittedName>
        <fullName evidence="1">Uncharacterized protein</fullName>
    </submittedName>
</protein>
<proteinExistence type="predicted"/>
<accession>A0ACB8FUK7</accession>
<keyword evidence="2" id="KW-1185">Reference proteome</keyword>
<reference evidence="1" key="1">
    <citation type="submission" date="2021-08" db="EMBL/GenBank/DDBJ databases">
        <title>The first chromosome-level gecko genome reveals the dynamic sex chromosomes of Neotropical dwarf geckos (Sphaerodactylidae: Sphaerodactylus).</title>
        <authorList>
            <person name="Pinto B.J."/>
            <person name="Keating S.E."/>
            <person name="Gamble T."/>
        </authorList>
    </citation>
    <scope>NUCLEOTIDE SEQUENCE</scope>
    <source>
        <strain evidence="1">TG3544</strain>
    </source>
</reference>
<evidence type="ECO:0000313" key="1">
    <source>
        <dbReference type="EMBL" id="KAH8010649.1"/>
    </source>
</evidence>
<dbReference type="EMBL" id="CM037624">
    <property type="protein sequence ID" value="KAH8010649.1"/>
    <property type="molecule type" value="Genomic_DNA"/>
</dbReference>
<gene>
    <name evidence="1" type="ORF">K3G42_010569</name>
</gene>
<organism evidence="1 2">
    <name type="scientific">Sphaerodactylus townsendi</name>
    <dbReference type="NCBI Taxonomy" id="933632"/>
    <lineage>
        <taxon>Eukaryota</taxon>
        <taxon>Metazoa</taxon>
        <taxon>Chordata</taxon>
        <taxon>Craniata</taxon>
        <taxon>Vertebrata</taxon>
        <taxon>Euteleostomi</taxon>
        <taxon>Lepidosauria</taxon>
        <taxon>Squamata</taxon>
        <taxon>Bifurcata</taxon>
        <taxon>Gekkota</taxon>
        <taxon>Sphaerodactylidae</taxon>
        <taxon>Sphaerodactylus</taxon>
    </lineage>
</organism>
<dbReference type="Proteomes" id="UP000827872">
    <property type="component" value="Linkage Group LG11"/>
</dbReference>
<name>A0ACB8FUK7_9SAUR</name>
<comment type="caution">
    <text evidence="1">The sequence shown here is derived from an EMBL/GenBank/DDBJ whole genome shotgun (WGS) entry which is preliminary data.</text>
</comment>